<evidence type="ECO:0000259" key="3">
    <source>
        <dbReference type="PROSITE" id="PS51831"/>
    </source>
</evidence>
<keyword evidence="1 2" id="KW-0378">Hydrolase</keyword>
<accession>A0A4U1BWB8</accession>
<evidence type="ECO:0000256" key="1">
    <source>
        <dbReference type="ARBA" id="ARBA00022801"/>
    </source>
</evidence>
<dbReference type="InterPro" id="IPR023023">
    <property type="entry name" value="dNTPase_2"/>
</dbReference>
<dbReference type="SUPFAM" id="SSF109604">
    <property type="entry name" value="HD-domain/PDEase-like"/>
    <property type="match status" value="1"/>
</dbReference>
<dbReference type="PROSITE" id="PS51831">
    <property type="entry name" value="HD"/>
    <property type="match status" value="1"/>
</dbReference>
<dbReference type="EMBL" id="SWCJ01000001">
    <property type="protein sequence ID" value="TKB58744.1"/>
    <property type="molecule type" value="Genomic_DNA"/>
</dbReference>
<dbReference type="Pfam" id="PF01966">
    <property type="entry name" value="HD"/>
    <property type="match status" value="1"/>
</dbReference>
<dbReference type="Pfam" id="PF13286">
    <property type="entry name" value="HD_assoc"/>
    <property type="match status" value="1"/>
</dbReference>
<dbReference type="InterPro" id="IPR050135">
    <property type="entry name" value="dGTPase-like"/>
</dbReference>
<dbReference type="GO" id="GO:0008832">
    <property type="term" value="F:dGTPase activity"/>
    <property type="evidence" value="ECO:0007669"/>
    <property type="project" value="TreeGrafter"/>
</dbReference>
<dbReference type="GO" id="GO:0006203">
    <property type="term" value="P:dGTP catabolic process"/>
    <property type="evidence" value="ECO:0007669"/>
    <property type="project" value="TreeGrafter"/>
</dbReference>
<evidence type="ECO:0000313" key="5">
    <source>
        <dbReference type="Proteomes" id="UP000305675"/>
    </source>
</evidence>
<keyword evidence="5" id="KW-1185">Reference proteome</keyword>
<comment type="similarity">
    <text evidence="2">Belongs to the dGTPase family. Type 2 subfamily.</text>
</comment>
<dbReference type="InterPro" id="IPR006261">
    <property type="entry name" value="dGTPase"/>
</dbReference>
<dbReference type="InterPro" id="IPR026875">
    <property type="entry name" value="PHydrolase_assoc_dom"/>
</dbReference>
<dbReference type="InterPro" id="IPR006674">
    <property type="entry name" value="HD_domain"/>
</dbReference>
<dbReference type="Gene3D" id="1.10.3210.10">
    <property type="entry name" value="Hypothetical protein af1432"/>
    <property type="match status" value="1"/>
</dbReference>
<comment type="caution">
    <text evidence="4">The sequence shown here is derived from an EMBL/GenBank/DDBJ whole genome shotgun (WGS) entry which is preliminary data.</text>
</comment>
<evidence type="ECO:0000313" key="4">
    <source>
        <dbReference type="EMBL" id="TKB58744.1"/>
    </source>
</evidence>
<dbReference type="OrthoDB" id="9803619at2"/>
<dbReference type="SMART" id="SM00471">
    <property type="entry name" value="HDc"/>
    <property type="match status" value="1"/>
</dbReference>
<dbReference type="Proteomes" id="UP000305675">
    <property type="component" value="Unassembled WGS sequence"/>
</dbReference>
<reference evidence="4 5" key="1">
    <citation type="submission" date="2019-04" db="EMBL/GenBank/DDBJ databases">
        <authorList>
            <person name="Hwang J.C."/>
        </authorList>
    </citation>
    <scope>NUCLEOTIDE SEQUENCE [LARGE SCALE GENOMIC DNA]</scope>
    <source>
        <strain evidence="4 5">IMCC35002</strain>
    </source>
</reference>
<sequence>MNDPQWLARQLAEQQPRHNDQRKPMQRDKARIMHSAAFRRLQAKTQVLGVGMHDFYRTRLTHSLEAAQIGTGIAARLKQNHPALIEVIGDDNLIESLCLAHDLGHPPYGHGGEVALNYMMRDHGGFEGNGQTFRILTRLEPYTRHHGMNLTRRTLLGLIKYPMLFSELQEDSPKTPLANFRQLQAEQWLPPKGIFDDDADTLEWVLAPFSDSDKQRLKTTGTNSKNQRRSLHHSLDCAIMELADDIAYSVHDLEDAIVMGIVSKSHWQEQVAVPISGIDGCYLADQIDEIGAKLFSDEHHLRKDAIGTLVNAFVTHTHIADNDAFESPLLKYNAVMEPSYERCLSILKHFVFEFVIRKPEVQILEYKGQQIVMELFEAFESDPLRLLPRATQQRWQQAQQIGNGHRIIADYISGMTDAFAARLHQNLFTSQMGSLSELHSPF</sequence>
<protein>
    <recommendedName>
        <fullName evidence="2">Deoxyguanosinetriphosphate triphosphohydrolase-like protein</fullName>
    </recommendedName>
</protein>
<dbReference type="CDD" id="cd00077">
    <property type="entry name" value="HDc"/>
    <property type="match status" value="1"/>
</dbReference>
<feature type="domain" description="HD" evidence="3">
    <location>
        <begin position="59"/>
        <end position="249"/>
    </location>
</feature>
<dbReference type="PANTHER" id="PTHR11373:SF40">
    <property type="entry name" value="DEOXYGUANOSINETRIPHOSPHATE TRIPHOSPHOHYDROLASE-LIKE PROTEIN 2"/>
    <property type="match status" value="1"/>
</dbReference>
<dbReference type="PANTHER" id="PTHR11373">
    <property type="entry name" value="DEOXYNUCLEOSIDE TRIPHOSPHATE TRIPHOSPHOHYDROLASE"/>
    <property type="match status" value="1"/>
</dbReference>
<dbReference type="NCBIfam" id="NF003701">
    <property type="entry name" value="PRK05318.1"/>
    <property type="match status" value="1"/>
</dbReference>
<organism evidence="4 5">
    <name type="scientific">Ferrimonas aestuarii</name>
    <dbReference type="NCBI Taxonomy" id="2569539"/>
    <lineage>
        <taxon>Bacteria</taxon>
        <taxon>Pseudomonadati</taxon>
        <taxon>Pseudomonadota</taxon>
        <taxon>Gammaproteobacteria</taxon>
        <taxon>Alteromonadales</taxon>
        <taxon>Ferrimonadaceae</taxon>
        <taxon>Ferrimonas</taxon>
    </lineage>
</organism>
<dbReference type="NCBIfam" id="TIGR01353">
    <property type="entry name" value="dGTP_triPase"/>
    <property type="match status" value="1"/>
</dbReference>
<gene>
    <name evidence="4" type="ORF">FCL42_02385</name>
</gene>
<proteinExistence type="inferred from homology"/>
<dbReference type="AlphaFoldDB" id="A0A4U1BWB8"/>
<dbReference type="HAMAP" id="MF_01212">
    <property type="entry name" value="dGTPase_type2"/>
    <property type="match status" value="1"/>
</dbReference>
<dbReference type="NCBIfam" id="NF041026">
    <property type="entry name" value="antiphage_dGTPase"/>
    <property type="match status" value="1"/>
</dbReference>
<name>A0A4U1BWB8_9GAMM</name>
<dbReference type="InterPro" id="IPR003607">
    <property type="entry name" value="HD/PDEase_dom"/>
</dbReference>
<evidence type="ECO:0000256" key="2">
    <source>
        <dbReference type="HAMAP-Rule" id="MF_01212"/>
    </source>
</evidence>